<dbReference type="EMBL" id="JBBKAJ010000022">
    <property type="protein sequence ID" value="MEJ8638239.1"/>
    <property type="molecule type" value="Genomic_DNA"/>
</dbReference>
<reference evidence="1" key="1">
    <citation type="submission" date="2024-03" db="EMBL/GenBank/DDBJ databases">
        <title>Novel Streptomyces species of biotechnological and ecological value are a feature of Machair soil.</title>
        <authorList>
            <person name="Prole J.R."/>
            <person name="Goodfellow M."/>
            <person name="Allenby N."/>
            <person name="Ward A.C."/>
        </authorList>
    </citation>
    <scope>NUCLEOTIDE SEQUENCE</scope>
    <source>
        <strain evidence="1">MS2.AVA.5</strain>
    </source>
</reference>
<keyword evidence="2" id="KW-1185">Reference proteome</keyword>
<protein>
    <submittedName>
        <fullName evidence="1">TIGR03086 family metal-binding protein</fullName>
    </submittedName>
</protein>
<proteinExistence type="predicted"/>
<name>A0ACC6Q3N5_9ACTN</name>
<comment type="caution">
    <text evidence="1">The sequence shown here is derived from an EMBL/GenBank/DDBJ whole genome shotgun (WGS) entry which is preliminary data.</text>
</comment>
<sequence>MDSTAQASAPDLRPAAEAVAWLIAGISDERLGDPTPCPEYAVRELLAHVVLLSTAFRDAARKDLGPLTASSPGDSRPVLGDDWRDVLPQRLDELADAWTVPEAWEGDTQAGGITFPAAIAGRVALNELVVHGWDLAQSTGQKYACDEASLRESYAMMRPAPGDEEARGDAFGPVVDVPAEAPLLDQVIGFSGRRPDWQPGN</sequence>
<evidence type="ECO:0000313" key="1">
    <source>
        <dbReference type="EMBL" id="MEJ8638239.1"/>
    </source>
</evidence>
<accession>A0ACC6Q3N5</accession>
<organism evidence="1 2">
    <name type="scientific">Streptomyces achmelvichensis</name>
    <dbReference type="NCBI Taxonomy" id="3134111"/>
    <lineage>
        <taxon>Bacteria</taxon>
        <taxon>Bacillati</taxon>
        <taxon>Actinomycetota</taxon>
        <taxon>Actinomycetes</taxon>
        <taxon>Kitasatosporales</taxon>
        <taxon>Streptomycetaceae</taxon>
        <taxon>Streptomyces</taxon>
    </lineage>
</organism>
<evidence type="ECO:0000313" key="2">
    <source>
        <dbReference type="Proteomes" id="UP001377168"/>
    </source>
</evidence>
<gene>
    <name evidence="1" type="ORF">WKI67_33275</name>
</gene>
<dbReference type="Proteomes" id="UP001377168">
    <property type="component" value="Unassembled WGS sequence"/>
</dbReference>